<keyword evidence="3" id="KW-1185">Reference proteome</keyword>
<dbReference type="EMBL" id="JAGIKT010000017">
    <property type="protein sequence ID" value="MBP0111339.1"/>
    <property type="molecule type" value="Genomic_DNA"/>
</dbReference>
<comment type="caution">
    <text evidence="2">The sequence shown here is derived from an EMBL/GenBank/DDBJ whole genome shotgun (WGS) entry which is preliminary data.</text>
</comment>
<name>A0ABS3ZT54_9BRAD</name>
<accession>A0ABS3ZT54</accession>
<dbReference type="InterPro" id="IPR036086">
    <property type="entry name" value="ParB/Sulfiredoxin_sf"/>
</dbReference>
<dbReference type="Gene3D" id="3.90.1530.10">
    <property type="entry name" value="Conserved hypothetical protein from pyrococcus furiosus pfu- 392566-001, ParB domain"/>
    <property type="match status" value="1"/>
</dbReference>
<dbReference type="Proteomes" id="UP000669317">
    <property type="component" value="Unassembled WGS sequence"/>
</dbReference>
<protein>
    <submittedName>
        <fullName evidence="2">ParB-like nuclease domain-containing protein</fullName>
    </submittedName>
</protein>
<organism evidence="2 3">
    <name type="scientific">Bradyrhizobium vignae</name>
    <dbReference type="NCBI Taxonomy" id="1549949"/>
    <lineage>
        <taxon>Bacteria</taxon>
        <taxon>Pseudomonadati</taxon>
        <taxon>Pseudomonadota</taxon>
        <taxon>Alphaproteobacteria</taxon>
        <taxon>Hyphomicrobiales</taxon>
        <taxon>Nitrobacteraceae</taxon>
        <taxon>Bradyrhizobium</taxon>
    </lineage>
</organism>
<dbReference type="SMART" id="SM00470">
    <property type="entry name" value="ParB"/>
    <property type="match status" value="1"/>
</dbReference>
<reference evidence="2 3" key="1">
    <citation type="submission" date="2021-03" db="EMBL/GenBank/DDBJ databases">
        <title>Genome Sequence of Bradyrhizobium vignae strain ISRA400.</title>
        <authorList>
            <person name="Tisa L.S."/>
            <person name="Svistoonoff S."/>
            <person name="Hocher V."/>
            <person name="Fall S."/>
            <person name="Zaiya A."/>
            <person name="Naing D."/>
            <person name="Niang N."/>
            <person name="Diouf A."/>
            <person name="Dasylva M.C."/>
            <person name="Toure O."/>
            <person name="Gueye M."/>
            <person name="Gully D."/>
            <person name="Tisseyre P."/>
            <person name="Simpson S."/>
            <person name="Morris K."/>
            <person name="Thomas W.K."/>
        </authorList>
    </citation>
    <scope>NUCLEOTIDE SEQUENCE [LARGE SCALE GENOMIC DNA]</scope>
    <source>
        <strain evidence="2 3">ISRA400</strain>
    </source>
</reference>
<evidence type="ECO:0000259" key="1">
    <source>
        <dbReference type="SMART" id="SM00470"/>
    </source>
</evidence>
<proteinExistence type="predicted"/>
<feature type="domain" description="ParB-like N-terminal" evidence="1">
    <location>
        <begin position="46"/>
        <end position="135"/>
    </location>
</feature>
<dbReference type="SUPFAM" id="SSF110849">
    <property type="entry name" value="ParB/Sulfiredoxin"/>
    <property type="match status" value="1"/>
</dbReference>
<evidence type="ECO:0000313" key="3">
    <source>
        <dbReference type="Proteomes" id="UP000669317"/>
    </source>
</evidence>
<gene>
    <name evidence="2" type="ORF">JWS04_09610</name>
</gene>
<evidence type="ECO:0000313" key="2">
    <source>
        <dbReference type="EMBL" id="MBP0111339.1"/>
    </source>
</evidence>
<dbReference type="InterPro" id="IPR003115">
    <property type="entry name" value="ParB_N"/>
</dbReference>
<sequence length="309" mass="35366">MKHHLSKITPLETAKSLHAAETQLERPEVTNGSPVYVQVRPQDIRERLELFQPRRPGWGTRTLDTDYVNKLKTRITRKGELDPVLVVKLGNDWIVVDGHHRLAAYQKLKRTEPIRCEWFAGTVREAMDASLSRNEKIHLEVDQGDKAEAAWTRTLLDWSGSGWSSSKADVVTLTGCGEGSVAQMRRAVKWHHNQRTGKERTPTGEKLYVRLGPDLRVHPWNKVKSVLNDITPKEWDLNEAAAKLARNLVMRMTTKLSEDPEVTAQALWLYNRDQYPKLVEAMQAYLRGQQEAERAEEDEAAYERLEAGE</sequence>
<dbReference type="Pfam" id="PF02195">
    <property type="entry name" value="ParB_N"/>
    <property type="match status" value="1"/>
</dbReference>
<dbReference type="RefSeq" id="WP_209294887.1">
    <property type="nucleotide sequence ID" value="NZ_JAGIKT010000017.1"/>
</dbReference>